<reference evidence="3" key="1">
    <citation type="journal article" date="2017" name="Front. Plant Sci.">
        <title>Climate Clever Clovers: New Paradigm to Reduce the Environmental Footprint of Ruminants by Breeding Low Methanogenic Forages Utilizing Haplotype Variation.</title>
        <authorList>
            <person name="Kaur P."/>
            <person name="Appels R."/>
            <person name="Bayer P.E."/>
            <person name="Keeble-Gagnere G."/>
            <person name="Wang J."/>
            <person name="Hirakawa H."/>
            <person name="Shirasawa K."/>
            <person name="Vercoe P."/>
            <person name="Stefanova K."/>
            <person name="Durmic Z."/>
            <person name="Nichols P."/>
            <person name="Revell C."/>
            <person name="Isobe S.N."/>
            <person name="Edwards D."/>
            <person name="Erskine W."/>
        </authorList>
    </citation>
    <scope>NUCLEOTIDE SEQUENCE [LARGE SCALE GENOMIC DNA]</scope>
    <source>
        <strain evidence="3">cv. Daliak</strain>
    </source>
</reference>
<name>A0A2Z6NKV5_TRISU</name>
<evidence type="ECO:0000313" key="3">
    <source>
        <dbReference type="Proteomes" id="UP000242715"/>
    </source>
</evidence>
<dbReference type="AlphaFoldDB" id="A0A2Z6NKV5"/>
<evidence type="ECO:0000313" key="2">
    <source>
        <dbReference type="EMBL" id="GAU44581.1"/>
    </source>
</evidence>
<protein>
    <submittedName>
        <fullName evidence="2">Uncharacterized protein</fullName>
    </submittedName>
</protein>
<sequence>MSESTTTVTKFDSGAGHGCNGDDRRRCWTVSWQQQGMHHYLIMPAAVKENNFSIGTNLTNSAG</sequence>
<dbReference type="EMBL" id="DF974056">
    <property type="protein sequence ID" value="GAU44581.1"/>
    <property type="molecule type" value="Genomic_DNA"/>
</dbReference>
<dbReference type="Proteomes" id="UP000242715">
    <property type="component" value="Unassembled WGS sequence"/>
</dbReference>
<accession>A0A2Z6NKV5</accession>
<feature type="region of interest" description="Disordered" evidence="1">
    <location>
        <begin position="1"/>
        <end position="22"/>
    </location>
</feature>
<keyword evidence="3" id="KW-1185">Reference proteome</keyword>
<feature type="compositionally biased region" description="Polar residues" evidence="1">
    <location>
        <begin position="1"/>
        <end position="10"/>
    </location>
</feature>
<gene>
    <name evidence="2" type="ORF">TSUD_136280</name>
</gene>
<proteinExistence type="predicted"/>
<organism evidence="2 3">
    <name type="scientific">Trifolium subterraneum</name>
    <name type="common">Subterranean clover</name>
    <dbReference type="NCBI Taxonomy" id="3900"/>
    <lineage>
        <taxon>Eukaryota</taxon>
        <taxon>Viridiplantae</taxon>
        <taxon>Streptophyta</taxon>
        <taxon>Embryophyta</taxon>
        <taxon>Tracheophyta</taxon>
        <taxon>Spermatophyta</taxon>
        <taxon>Magnoliopsida</taxon>
        <taxon>eudicotyledons</taxon>
        <taxon>Gunneridae</taxon>
        <taxon>Pentapetalae</taxon>
        <taxon>rosids</taxon>
        <taxon>fabids</taxon>
        <taxon>Fabales</taxon>
        <taxon>Fabaceae</taxon>
        <taxon>Papilionoideae</taxon>
        <taxon>50 kb inversion clade</taxon>
        <taxon>NPAAA clade</taxon>
        <taxon>Hologalegina</taxon>
        <taxon>IRL clade</taxon>
        <taxon>Trifolieae</taxon>
        <taxon>Trifolium</taxon>
    </lineage>
</organism>
<evidence type="ECO:0000256" key="1">
    <source>
        <dbReference type="SAM" id="MobiDB-lite"/>
    </source>
</evidence>